<dbReference type="Proteomes" id="UP001354649">
    <property type="component" value="Unassembled WGS sequence"/>
</dbReference>
<accession>A0ABD5JIF4</accession>
<dbReference type="EMBL" id="JAZBJQ010000031">
    <property type="protein sequence ID" value="MEE4588210.1"/>
    <property type="molecule type" value="Genomic_DNA"/>
</dbReference>
<reference evidence="1 2" key="1">
    <citation type="submission" date="2023-11" db="EMBL/GenBank/DDBJ databases">
        <title>30 novel species of actinomycetes from the DSMZ collection.</title>
        <authorList>
            <person name="Nouioui I."/>
        </authorList>
    </citation>
    <scope>NUCLEOTIDE SEQUENCE [LARGE SCALE GENOMIC DNA]</scope>
    <source>
        <strain evidence="1 2">DSM 41602</strain>
    </source>
</reference>
<organism evidence="1 2">
    <name type="scientific">Streptomyces antimycoticus</name>
    <dbReference type="NCBI Taxonomy" id="68175"/>
    <lineage>
        <taxon>Bacteria</taxon>
        <taxon>Bacillati</taxon>
        <taxon>Actinomycetota</taxon>
        <taxon>Actinomycetes</taxon>
        <taxon>Kitasatosporales</taxon>
        <taxon>Streptomycetaceae</taxon>
        <taxon>Streptomyces</taxon>
        <taxon>Streptomyces violaceusniger group</taxon>
    </lineage>
</organism>
<protein>
    <recommendedName>
        <fullName evidence="3">Transposase</fullName>
    </recommendedName>
</protein>
<evidence type="ECO:0008006" key="3">
    <source>
        <dbReference type="Google" id="ProtNLM"/>
    </source>
</evidence>
<sequence length="78" mass="8908">MNRCQFLEDRRRAWGVKWLCAVLEVARSSFRKPRADPAARAARERADAVLAEQIRAVHVEWNGTNASSPHHSRAARWG</sequence>
<comment type="caution">
    <text evidence="1">The sequence shown here is derived from an EMBL/GenBank/DDBJ whole genome shotgun (WGS) entry which is preliminary data.</text>
</comment>
<dbReference type="RefSeq" id="WP_156107764.1">
    <property type="nucleotide sequence ID" value="NZ_CP108856.1"/>
</dbReference>
<name>A0ABD5JIF4_9ACTN</name>
<evidence type="ECO:0000313" key="2">
    <source>
        <dbReference type="Proteomes" id="UP001354649"/>
    </source>
</evidence>
<evidence type="ECO:0000313" key="1">
    <source>
        <dbReference type="EMBL" id="MEE4588210.1"/>
    </source>
</evidence>
<proteinExistence type="predicted"/>
<dbReference type="AlphaFoldDB" id="A0ABD5JIF4"/>
<gene>
    <name evidence="1" type="ORF">V2K49_34925</name>
</gene>
<dbReference type="GeneID" id="97436948"/>